<feature type="compositionally biased region" description="Polar residues" evidence="1">
    <location>
        <begin position="1"/>
        <end position="13"/>
    </location>
</feature>
<name>A0A5C6C8R8_9BACT</name>
<dbReference type="AlphaFoldDB" id="A0A5C6C8R8"/>
<gene>
    <name evidence="3" type="ORF">Pla52o_44500</name>
</gene>
<dbReference type="EMBL" id="SJPT01000008">
    <property type="protein sequence ID" value="TWU20572.1"/>
    <property type="molecule type" value="Genomic_DNA"/>
</dbReference>
<feature type="transmembrane region" description="Helical" evidence="2">
    <location>
        <begin position="121"/>
        <end position="152"/>
    </location>
</feature>
<comment type="caution">
    <text evidence="3">The sequence shown here is derived from an EMBL/GenBank/DDBJ whole genome shotgun (WGS) entry which is preliminary data.</text>
</comment>
<evidence type="ECO:0000256" key="2">
    <source>
        <dbReference type="SAM" id="Phobius"/>
    </source>
</evidence>
<protein>
    <submittedName>
        <fullName evidence="3">Uncharacterized protein</fullName>
    </submittedName>
</protein>
<feature type="transmembrane region" description="Helical" evidence="2">
    <location>
        <begin position="256"/>
        <end position="279"/>
    </location>
</feature>
<feature type="transmembrane region" description="Helical" evidence="2">
    <location>
        <begin position="50"/>
        <end position="75"/>
    </location>
</feature>
<organism evidence="3 4">
    <name type="scientific">Novipirellula galeiformis</name>
    <dbReference type="NCBI Taxonomy" id="2528004"/>
    <lineage>
        <taxon>Bacteria</taxon>
        <taxon>Pseudomonadati</taxon>
        <taxon>Planctomycetota</taxon>
        <taxon>Planctomycetia</taxon>
        <taxon>Pirellulales</taxon>
        <taxon>Pirellulaceae</taxon>
        <taxon>Novipirellula</taxon>
    </lineage>
</organism>
<evidence type="ECO:0000313" key="3">
    <source>
        <dbReference type="EMBL" id="TWU20572.1"/>
    </source>
</evidence>
<feature type="transmembrane region" description="Helical" evidence="2">
    <location>
        <begin position="285"/>
        <end position="307"/>
    </location>
</feature>
<feature type="transmembrane region" description="Helical" evidence="2">
    <location>
        <begin position="87"/>
        <end position="109"/>
    </location>
</feature>
<dbReference type="RefSeq" id="WP_231612508.1">
    <property type="nucleotide sequence ID" value="NZ_SJPT01000008.1"/>
</dbReference>
<keyword evidence="2" id="KW-0472">Membrane</keyword>
<feature type="transmembrane region" description="Helical" evidence="2">
    <location>
        <begin position="328"/>
        <end position="347"/>
    </location>
</feature>
<feature type="transmembrane region" description="Helical" evidence="2">
    <location>
        <begin position="353"/>
        <end position="373"/>
    </location>
</feature>
<feature type="region of interest" description="Disordered" evidence="1">
    <location>
        <begin position="1"/>
        <end position="22"/>
    </location>
</feature>
<dbReference type="Proteomes" id="UP000316304">
    <property type="component" value="Unassembled WGS sequence"/>
</dbReference>
<reference evidence="3 4" key="1">
    <citation type="submission" date="2019-02" db="EMBL/GenBank/DDBJ databases">
        <title>Deep-cultivation of Planctomycetes and their phenomic and genomic characterization uncovers novel biology.</title>
        <authorList>
            <person name="Wiegand S."/>
            <person name="Jogler M."/>
            <person name="Boedeker C."/>
            <person name="Pinto D."/>
            <person name="Vollmers J."/>
            <person name="Rivas-Marin E."/>
            <person name="Kohn T."/>
            <person name="Peeters S.H."/>
            <person name="Heuer A."/>
            <person name="Rast P."/>
            <person name="Oberbeckmann S."/>
            <person name="Bunk B."/>
            <person name="Jeske O."/>
            <person name="Meyerdierks A."/>
            <person name="Storesund J.E."/>
            <person name="Kallscheuer N."/>
            <person name="Luecker S."/>
            <person name="Lage O.M."/>
            <person name="Pohl T."/>
            <person name="Merkel B.J."/>
            <person name="Hornburger P."/>
            <person name="Mueller R.-W."/>
            <person name="Bruemmer F."/>
            <person name="Labrenz M."/>
            <person name="Spormann A.M."/>
            <person name="Op Den Camp H."/>
            <person name="Overmann J."/>
            <person name="Amann R."/>
            <person name="Jetten M.S.M."/>
            <person name="Mascher T."/>
            <person name="Medema M.H."/>
            <person name="Devos D.P."/>
            <person name="Kaster A.-K."/>
            <person name="Ovreas L."/>
            <person name="Rohde M."/>
            <person name="Galperin M.Y."/>
            <person name="Jogler C."/>
        </authorList>
    </citation>
    <scope>NUCLEOTIDE SEQUENCE [LARGE SCALE GENOMIC DNA]</scope>
    <source>
        <strain evidence="3 4">Pla52o</strain>
    </source>
</reference>
<keyword evidence="4" id="KW-1185">Reference proteome</keyword>
<keyword evidence="2" id="KW-0812">Transmembrane</keyword>
<proteinExistence type="predicted"/>
<keyword evidence="2" id="KW-1133">Transmembrane helix</keyword>
<evidence type="ECO:0000256" key="1">
    <source>
        <dbReference type="SAM" id="MobiDB-lite"/>
    </source>
</evidence>
<accession>A0A5C6C8R8</accession>
<evidence type="ECO:0000313" key="4">
    <source>
        <dbReference type="Proteomes" id="UP000316304"/>
    </source>
</evidence>
<sequence length="390" mass="43654">MIVSQPQHQSRSTVPADVDERDRMPNTVDVAEQVRRREASPSVPRRTPVAAGFLFSPAIDLFFVANAFWPLLLLVDRLGGIATHQSLLFWQIYFVTAPHRWITLILVTVDHHKGIDRRRQFLAFGTAILIACLCLKMGTGSLLCLGVIDYIWNAWHFASQHHGVFRIYQRKSKASTPSSSPGTFGSVATKPLAPSLEKAVFRCFMLYVIARVAGWGWSEGPFDGFQWVSSVDWFVLLIPVAFVGRQCYQYAVTAKASLASVAYLTSVMTLFASLLLASHYENNQWVVQLALASAVFHSLEYMSIVTWSMNGTRSPGNSNALARLSKMWLLFLVIFVVVIGLGNYLLSRGYFELWVFVNIVVAFWHYCFDGMIWKSRKPSPTASPSAAIAS</sequence>
<feature type="transmembrane region" description="Helical" evidence="2">
    <location>
        <begin position="224"/>
        <end position="244"/>
    </location>
</feature>